<gene>
    <name evidence="3" type="ORF">PBRASI_LOCUS3448</name>
</gene>
<dbReference type="AlphaFoldDB" id="A0A9N9A5A4"/>
<dbReference type="GO" id="GO:0005634">
    <property type="term" value="C:nucleus"/>
    <property type="evidence" value="ECO:0007669"/>
    <property type="project" value="UniProtKB-UniRule"/>
</dbReference>
<evidence type="ECO:0000313" key="4">
    <source>
        <dbReference type="Proteomes" id="UP000789739"/>
    </source>
</evidence>
<protein>
    <submittedName>
        <fullName evidence="3">8528_t:CDS:1</fullName>
    </submittedName>
</protein>
<dbReference type="Proteomes" id="UP000789739">
    <property type="component" value="Unassembled WGS sequence"/>
</dbReference>
<dbReference type="Pfam" id="PF00505">
    <property type="entry name" value="HMG_box"/>
    <property type="match status" value="1"/>
</dbReference>
<name>A0A9N9A5A4_9GLOM</name>
<dbReference type="Gene3D" id="1.10.30.10">
    <property type="entry name" value="High mobility group box domain"/>
    <property type="match status" value="1"/>
</dbReference>
<dbReference type="SUPFAM" id="SSF47095">
    <property type="entry name" value="HMG-box"/>
    <property type="match status" value="1"/>
</dbReference>
<proteinExistence type="predicted"/>
<reference evidence="3" key="1">
    <citation type="submission" date="2021-06" db="EMBL/GenBank/DDBJ databases">
        <authorList>
            <person name="Kallberg Y."/>
            <person name="Tangrot J."/>
            <person name="Rosling A."/>
        </authorList>
    </citation>
    <scope>NUCLEOTIDE SEQUENCE</scope>
    <source>
        <strain evidence="3">BR232B</strain>
    </source>
</reference>
<keyword evidence="1" id="KW-0539">Nucleus</keyword>
<feature type="DNA-binding region" description="HMG box" evidence="1">
    <location>
        <begin position="42"/>
        <end position="114"/>
    </location>
</feature>
<dbReference type="GO" id="GO:0003677">
    <property type="term" value="F:DNA binding"/>
    <property type="evidence" value="ECO:0007669"/>
    <property type="project" value="UniProtKB-UniRule"/>
</dbReference>
<dbReference type="InterPro" id="IPR036910">
    <property type="entry name" value="HMG_box_dom_sf"/>
</dbReference>
<accession>A0A9N9A5A4</accession>
<sequence length="123" mass="14826">MAMFDLNDQLKQFEEEYGKERRFCSKEEFLAINDTPNKDGLPKRLCNLYIIFEKEYIKMIKEQENFVHTTGGGQMLIKRAAEKWKTLEPSQKRIYELAAEIRKEIFMKKNPNYKYQPRSYGRE</sequence>
<keyword evidence="1" id="KW-0238">DNA-binding</keyword>
<evidence type="ECO:0000256" key="1">
    <source>
        <dbReference type="PROSITE-ProRule" id="PRU00267"/>
    </source>
</evidence>
<keyword evidence="4" id="KW-1185">Reference proteome</keyword>
<organism evidence="3 4">
    <name type="scientific">Paraglomus brasilianum</name>
    <dbReference type="NCBI Taxonomy" id="144538"/>
    <lineage>
        <taxon>Eukaryota</taxon>
        <taxon>Fungi</taxon>
        <taxon>Fungi incertae sedis</taxon>
        <taxon>Mucoromycota</taxon>
        <taxon>Glomeromycotina</taxon>
        <taxon>Glomeromycetes</taxon>
        <taxon>Paraglomerales</taxon>
        <taxon>Paraglomeraceae</taxon>
        <taxon>Paraglomus</taxon>
    </lineage>
</organism>
<dbReference type="EMBL" id="CAJVPI010000312">
    <property type="protein sequence ID" value="CAG8517617.1"/>
    <property type="molecule type" value="Genomic_DNA"/>
</dbReference>
<dbReference type="PROSITE" id="PS50118">
    <property type="entry name" value="HMG_BOX_2"/>
    <property type="match status" value="1"/>
</dbReference>
<feature type="domain" description="HMG box" evidence="2">
    <location>
        <begin position="42"/>
        <end position="114"/>
    </location>
</feature>
<dbReference type="OrthoDB" id="1919336at2759"/>
<dbReference type="InterPro" id="IPR009071">
    <property type="entry name" value="HMG_box_dom"/>
</dbReference>
<evidence type="ECO:0000313" key="3">
    <source>
        <dbReference type="EMBL" id="CAG8517617.1"/>
    </source>
</evidence>
<comment type="caution">
    <text evidence="3">The sequence shown here is derived from an EMBL/GenBank/DDBJ whole genome shotgun (WGS) entry which is preliminary data.</text>
</comment>
<evidence type="ECO:0000259" key="2">
    <source>
        <dbReference type="PROSITE" id="PS50118"/>
    </source>
</evidence>